<dbReference type="Proteomes" id="UP000077315">
    <property type="component" value="Unassembled WGS sequence"/>
</dbReference>
<proteinExistence type="predicted"/>
<keyword evidence="2" id="KW-1185">Reference proteome</keyword>
<organism evidence="1 2">
    <name type="scientific">Phycomyces blakesleeanus (strain ATCC 8743b / DSM 1359 / FGSC 10004 / NBRC 33097 / NRRL 1555)</name>
    <dbReference type="NCBI Taxonomy" id="763407"/>
    <lineage>
        <taxon>Eukaryota</taxon>
        <taxon>Fungi</taxon>
        <taxon>Fungi incertae sedis</taxon>
        <taxon>Mucoromycota</taxon>
        <taxon>Mucoromycotina</taxon>
        <taxon>Mucoromycetes</taxon>
        <taxon>Mucorales</taxon>
        <taxon>Phycomycetaceae</taxon>
        <taxon>Phycomyces</taxon>
    </lineage>
</organism>
<evidence type="ECO:0000313" key="1">
    <source>
        <dbReference type="EMBL" id="OAD73089.1"/>
    </source>
</evidence>
<evidence type="ECO:0000313" key="2">
    <source>
        <dbReference type="Proteomes" id="UP000077315"/>
    </source>
</evidence>
<accession>A0A167MKB1</accession>
<dbReference type="VEuPathDB" id="FungiDB:PHYBLDRAFT_71580"/>
<dbReference type="AlphaFoldDB" id="A0A167MKB1"/>
<name>A0A167MKB1_PHYB8</name>
<sequence length="411" mass="46979">MNIKDLLNNASETRTSGYMLDDSFFVKCSNRIEDCIIAQACEKSNNRNKVATTAPMDFDKFLAASNSNHNEAESMDTNDVQVKSVKEINENIDYISDNDYGYLRVRNPYRVYNAPVDHVTDYEHFVPTHVSNSRAQAVSLELFSMFFENNISHEDYDKCIKIVNKYMAELRFTKVDSLLSYYRVNTLLKEEYPVKSIAYDMCINGCCWFSTVEEGDFIDKDETCPHCGEDRYKVEKVTVKPAQTFQIVSLLEQLWFKLAHPEEWAKMTYGTRCLAGRREDICEDIFDGDVVGWLLDCGVVSMFVDQFNPFKNAKMSSSVIYVINLNIYLKERYKTGNMMQLAIIPGPNHPKDIASFLEPVLDDLRNLGANDLQFQTDSGLVISKVHLVMATENTPAISDLMNLAHHNAHHG</sequence>
<dbReference type="EMBL" id="KV440982">
    <property type="protein sequence ID" value="OAD73089.1"/>
    <property type="molecule type" value="Genomic_DNA"/>
</dbReference>
<dbReference type="GeneID" id="29003413"/>
<dbReference type="OrthoDB" id="3261594at2759"/>
<protein>
    <submittedName>
        <fullName evidence="1">Uncharacterized protein</fullName>
    </submittedName>
</protein>
<dbReference type="InParanoid" id="A0A167MKB1"/>
<gene>
    <name evidence="1" type="ORF">PHYBLDRAFT_71580</name>
</gene>
<reference evidence="2" key="1">
    <citation type="submission" date="2015-06" db="EMBL/GenBank/DDBJ databases">
        <title>Expansion of signal transduction pathways in fungi by whole-genome duplication.</title>
        <authorList>
            <consortium name="DOE Joint Genome Institute"/>
            <person name="Corrochano L.M."/>
            <person name="Kuo A."/>
            <person name="Marcet-Houben M."/>
            <person name="Polaino S."/>
            <person name="Salamov A."/>
            <person name="Villalobos J.M."/>
            <person name="Alvarez M.I."/>
            <person name="Avalos J."/>
            <person name="Benito E.P."/>
            <person name="Benoit I."/>
            <person name="Burger G."/>
            <person name="Camino L.P."/>
            <person name="Canovas D."/>
            <person name="Cerda-Olmedo E."/>
            <person name="Cheng J.-F."/>
            <person name="Dominguez A."/>
            <person name="Elias M."/>
            <person name="Eslava A.P."/>
            <person name="Glaser F."/>
            <person name="Grimwood J."/>
            <person name="Gutierrez G."/>
            <person name="Heitman J."/>
            <person name="Henrissat B."/>
            <person name="Iturriaga E.A."/>
            <person name="Lang B.F."/>
            <person name="Lavin J.L."/>
            <person name="Lee S."/>
            <person name="Li W."/>
            <person name="Lindquist E."/>
            <person name="Lopez-Garcia S."/>
            <person name="Luque E.M."/>
            <person name="Marcos A.T."/>
            <person name="Martin J."/>
            <person name="McCluskey K."/>
            <person name="Medina H.R."/>
            <person name="Miralles-Duran A."/>
            <person name="Miyazaki A."/>
            <person name="Munoz-Torres E."/>
            <person name="Oguiza J.A."/>
            <person name="Ohm R."/>
            <person name="Olmedo M."/>
            <person name="Orejas M."/>
            <person name="Ortiz-Castellanos L."/>
            <person name="Pisabarro A.G."/>
            <person name="Rodriguez-Romero J."/>
            <person name="Ruiz-Herrera J."/>
            <person name="Ruiz-Vazquez R."/>
            <person name="Sanz C."/>
            <person name="Schackwitz W."/>
            <person name="Schmutz J."/>
            <person name="Shahriari M."/>
            <person name="Shelest E."/>
            <person name="Silva-Franco F."/>
            <person name="Soanes D."/>
            <person name="Syed K."/>
            <person name="Tagua V.G."/>
            <person name="Talbot N.J."/>
            <person name="Thon M."/>
            <person name="De vries R.P."/>
            <person name="Wiebenga A."/>
            <person name="Yadav J.S."/>
            <person name="Braun E.L."/>
            <person name="Baker S."/>
            <person name="Garre V."/>
            <person name="Horwitz B."/>
            <person name="Torres-Martinez S."/>
            <person name="Idnurm A."/>
            <person name="Herrera-Estrella A."/>
            <person name="Gabaldon T."/>
            <person name="Grigoriev I.V."/>
        </authorList>
    </citation>
    <scope>NUCLEOTIDE SEQUENCE [LARGE SCALE GENOMIC DNA]</scope>
    <source>
        <strain evidence="2">NRRL 1555(-)</strain>
    </source>
</reference>
<dbReference type="RefSeq" id="XP_018291129.1">
    <property type="nucleotide sequence ID" value="XM_018442507.1"/>
</dbReference>
<dbReference type="STRING" id="763407.A0A167MKB1"/>